<sequence>MNVTALILCTVALGADARETIPTSQKLFEVIDNTYLISKRRPLEISEDGTTLQPAVSKVSANAGGDERPPYLLHHHSDASNYISGKYALKVVACPGFPNFLVAGYVIENPRTLIATFPGQPSSKVLHHCYCVLIDTDRNIVVPLDDPRMPLYLNQQQIDDVQTGCQLIWYDYLRKIDQQEPDAPFYEFYWLFRRQFVTLPQLELEGMVYFKPPSSDSKSYPSAQEKSKPPTAGMKAMLQISADGRVIVYEGEFEMQRFLSTTIAEPAAAYFAKPAIAEATEPTVSVE</sequence>
<evidence type="ECO:0000313" key="2">
    <source>
        <dbReference type="Proteomes" id="UP000318878"/>
    </source>
</evidence>
<keyword evidence="2" id="KW-1185">Reference proteome</keyword>
<gene>
    <name evidence="1" type="ORF">Enr8_25870</name>
</gene>
<dbReference type="AlphaFoldDB" id="A0A5C5V327"/>
<dbReference type="RefSeq" id="WP_146432071.1">
    <property type="nucleotide sequence ID" value="NZ_SJPF01000003.1"/>
</dbReference>
<reference evidence="1 2" key="1">
    <citation type="submission" date="2019-02" db="EMBL/GenBank/DDBJ databases">
        <title>Deep-cultivation of Planctomycetes and their phenomic and genomic characterization uncovers novel biology.</title>
        <authorList>
            <person name="Wiegand S."/>
            <person name="Jogler M."/>
            <person name="Boedeker C."/>
            <person name="Pinto D."/>
            <person name="Vollmers J."/>
            <person name="Rivas-Marin E."/>
            <person name="Kohn T."/>
            <person name="Peeters S.H."/>
            <person name="Heuer A."/>
            <person name="Rast P."/>
            <person name="Oberbeckmann S."/>
            <person name="Bunk B."/>
            <person name="Jeske O."/>
            <person name="Meyerdierks A."/>
            <person name="Storesund J.E."/>
            <person name="Kallscheuer N."/>
            <person name="Luecker S."/>
            <person name="Lage O.M."/>
            <person name="Pohl T."/>
            <person name="Merkel B.J."/>
            <person name="Hornburger P."/>
            <person name="Mueller R.-W."/>
            <person name="Bruemmer F."/>
            <person name="Labrenz M."/>
            <person name="Spormann A.M."/>
            <person name="Op Den Camp H."/>
            <person name="Overmann J."/>
            <person name="Amann R."/>
            <person name="Jetten M.S.M."/>
            <person name="Mascher T."/>
            <person name="Medema M.H."/>
            <person name="Devos D.P."/>
            <person name="Kaster A.-K."/>
            <person name="Ovreas L."/>
            <person name="Rohde M."/>
            <person name="Galperin M.Y."/>
            <person name="Jogler C."/>
        </authorList>
    </citation>
    <scope>NUCLEOTIDE SEQUENCE [LARGE SCALE GENOMIC DNA]</scope>
    <source>
        <strain evidence="1 2">Enr8</strain>
    </source>
</reference>
<organism evidence="1 2">
    <name type="scientific">Blastopirellula retiformator</name>
    <dbReference type="NCBI Taxonomy" id="2527970"/>
    <lineage>
        <taxon>Bacteria</taxon>
        <taxon>Pseudomonadati</taxon>
        <taxon>Planctomycetota</taxon>
        <taxon>Planctomycetia</taxon>
        <taxon>Pirellulales</taxon>
        <taxon>Pirellulaceae</taxon>
        <taxon>Blastopirellula</taxon>
    </lineage>
</organism>
<comment type="caution">
    <text evidence="1">The sequence shown here is derived from an EMBL/GenBank/DDBJ whole genome shotgun (WGS) entry which is preliminary data.</text>
</comment>
<dbReference type="EMBL" id="SJPF01000003">
    <property type="protein sequence ID" value="TWT32781.1"/>
    <property type="molecule type" value="Genomic_DNA"/>
</dbReference>
<evidence type="ECO:0000313" key="1">
    <source>
        <dbReference type="EMBL" id="TWT32781.1"/>
    </source>
</evidence>
<dbReference type="Proteomes" id="UP000318878">
    <property type="component" value="Unassembled WGS sequence"/>
</dbReference>
<protein>
    <submittedName>
        <fullName evidence="1">Uncharacterized protein</fullName>
    </submittedName>
</protein>
<proteinExistence type="predicted"/>
<accession>A0A5C5V327</accession>
<name>A0A5C5V327_9BACT</name>
<dbReference type="OrthoDB" id="286658at2"/>